<organism evidence="2 3">
    <name type="scientific">Micromonas commoda (strain RCC299 / NOUM17 / CCMP2709)</name>
    <name type="common">Picoplanktonic green alga</name>
    <dbReference type="NCBI Taxonomy" id="296587"/>
    <lineage>
        <taxon>Eukaryota</taxon>
        <taxon>Viridiplantae</taxon>
        <taxon>Chlorophyta</taxon>
        <taxon>Mamiellophyceae</taxon>
        <taxon>Mamiellales</taxon>
        <taxon>Mamiellaceae</taxon>
        <taxon>Micromonas</taxon>
    </lineage>
</organism>
<dbReference type="OMA" id="VPSWKVY"/>
<dbReference type="RefSeq" id="XP_002505371.1">
    <property type="nucleotide sequence ID" value="XM_002505325.1"/>
</dbReference>
<evidence type="ECO:0000313" key="2">
    <source>
        <dbReference type="EMBL" id="ACO66629.1"/>
    </source>
</evidence>
<dbReference type="KEGG" id="mis:MICPUN_62821"/>
<name>C1EF18_MICCC</name>
<dbReference type="EMBL" id="CP001330">
    <property type="protein sequence ID" value="ACO66629.1"/>
    <property type="molecule type" value="Genomic_DNA"/>
</dbReference>
<dbReference type="InParanoid" id="C1EF18"/>
<sequence>MRALARSVSHRCRVTSAPSSSSWSSATRAVSATTWNGTNDSATPLGDLYAGFAPTRGFWQSPVASFATSATVWEDGGASGSTIRPQPSLKPAILVCTSKVVSPEQRKDYEAWLTEGKTLIDAVLKDKDCQAGLSVPAGRRPLPEGRFSWVHFPAAGGEAKPIRRGLKKSPPDSSENDRESLEHVRHSGAPNCETVAVVFQRQDDMERWTHSNRRAEWLKRGERFNGGDPDGALRARANVIMDDGSLGGWLPATPTGDSNHAPAVPSWKVYAAVVLAQYPIYELNMLLLLPGLEAAGEPAAWFTGATQPARGAVVQAWSSAMAVFGTLPLTQRLLRWYGFMGAKGVEGGGTAFGTAATAATAAASVGGFYLAQPHINAIVEAISGGG</sequence>
<accession>C1EF18</accession>
<protein>
    <submittedName>
        <fullName evidence="2">Uncharacterized protein</fullName>
    </submittedName>
</protein>
<evidence type="ECO:0000313" key="3">
    <source>
        <dbReference type="Proteomes" id="UP000002009"/>
    </source>
</evidence>
<evidence type="ECO:0000256" key="1">
    <source>
        <dbReference type="SAM" id="MobiDB-lite"/>
    </source>
</evidence>
<keyword evidence="3" id="KW-1185">Reference proteome</keyword>
<reference evidence="2 3" key="1">
    <citation type="journal article" date="2009" name="Science">
        <title>Green evolution and dynamic adaptations revealed by genomes of the marine picoeukaryotes Micromonas.</title>
        <authorList>
            <person name="Worden A.Z."/>
            <person name="Lee J.H."/>
            <person name="Mock T."/>
            <person name="Rouze P."/>
            <person name="Simmons M.P."/>
            <person name="Aerts A.L."/>
            <person name="Allen A.E."/>
            <person name="Cuvelier M.L."/>
            <person name="Derelle E."/>
            <person name="Everett M.V."/>
            <person name="Foulon E."/>
            <person name="Grimwood J."/>
            <person name="Gundlach H."/>
            <person name="Henrissat B."/>
            <person name="Napoli C."/>
            <person name="McDonald S.M."/>
            <person name="Parker M.S."/>
            <person name="Rombauts S."/>
            <person name="Salamov A."/>
            <person name="Von Dassow P."/>
            <person name="Badger J.H."/>
            <person name="Coutinho P.M."/>
            <person name="Demir E."/>
            <person name="Dubchak I."/>
            <person name="Gentemann C."/>
            <person name="Eikrem W."/>
            <person name="Gready J.E."/>
            <person name="John U."/>
            <person name="Lanier W."/>
            <person name="Lindquist E.A."/>
            <person name="Lucas S."/>
            <person name="Mayer K.F."/>
            <person name="Moreau H."/>
            <person name="Not F."/>
            <person name="Otillar R."/>
            <person name="Panaud O."/>
            <person name="Pangilinan J."/>
            <person name="Paulsen I."/>
            <person name="Piegu B."/>
            <person name="Poliakov A."/>
            <person name="Robbens S."/>
            <person name="Schmutz J."/>
            <person name="Toulza E."/>
            <person name="Wyss T."/>
            <person name="Zelensky A."/>
            <person name="Zhou K."/>
            <person name="Armbrust E.V."/>
            <person name="Bhattacharya D."/>
            <person name="Goodenough U.W."/>
            <person name="Van de Peer Y."/>
            <person name="Grigoriev I.V."/>
        </authorList>
    </citation>
    <scope>NUCLEOTIDE SEQUENCE [LARGE SCALE GENOMIC DNA]</scope>
    <source>
        <strain evidence="3">RCC299 / NOUM17</strain>
    </source>
</reference>
<proteinExistence type="predicted"/>
<dbReference type="Proteomes" id="UP000002009">
    <property type="component" value="Chromosome 11"/>
</dbReference>
<dbReference type="OrthoDB" id="10557026at2759"/>
<dbReference type="AlphaFoldDB" id="C1EF18"/>
<gene>
    <name evidence="2" type="ORF">MICPUN_62821</name>
</gene>
<feature type="region of interest" description="Disordered" evidence="1">
    <location>
        <begin position="160"/>
        <end position="185"/>
    </location>
</feature>
<dbReference type="GeneID" id="8247792"/>
<feature type="compositionally biased region" description="Basic and acidic residues" evidence="1">
    <location>
        <begin position="175"/>
        <end position="185"/>
    </location>
</feature>